<keyword evidence="3 9" id="KW-0238">DNA-binding</keyword>
<dbReference type="GO" id="GO:0006355">
    <property type="term" value="P:regulation of DNA-templated transcription"/>
    <property type="evidence" value="ECO:0007669"/>
    <property type="project" value="InterPro"/>
</dbReference>
<dbReference type="PANTHER" id="PTHR43214">
    <property type="entry name" value="TWO-COMPONENT RESPONSE REGULATOR"/>
    <property type="match status" value="1"/>
</dbReference>
<name>A0A9X2GIH2_9ACTN</name>
<proteinExistence type="predicted"/>
<evidence type="ECO:0000313" key="9">
    <source>
        <dbReference type="EMBL" id="MCP2358425.1"/>
    </source>
</evidence>
<keyword evidence="10" id="KW-1185">Reference proteome</keyword>
<dbReference type="Proteomes" id="UP001139648">
    <property type="component" value="Unassembled WGS sequence"/>
</dbReference>
<dbReference type="InterPro" id="IPR000792">
    <property type="entry name" value="Tscrpt_reg_LuxR_C"/>
</dbReference>
<evidence type="ECO:0000259" key="7">
    <source>
        <dbReference type="PROSITE" id="PS50043"/>
    </source>
</evidence>
<dbReference type="GO" id="GO:0000160">
    <property type="term" value="P:phosphorelay signal transduction system"/>
    <property type="evidence" value="ECO:0007669"/>
    <property type="project" value="InterPro"/>
</dbReference>
<dbReference type="SUPFAM" id="SSF46894">
    <property type="entry name" value="C-terminal effector domain of the bipartite response regulators"/>
    <property type="match status" value="1"/>
</dbReference>
<dbReference type="CDD" id="cd06170">
    <property type="entry name" value="LuxR_C_like"/>
    <property type="match status" value="1"/>
</dbReference>
<dbReference type="SMART" id="SM00448">
    <property type="entry name" value="REC"/>
    <property type="match status" value="1"/>
</dbReference>
<dbReference type="PRINTS" id="PR00038">
    <property type="entry name" value="HTHLUXR"/>
</dbReference>
<dbReference type="Pfam" id="PF00196">
    <property type="entry name" value="GerE"/>
    <property type="match status" value="1"/>
</dbReference>
<evidence type="ECO:0000256" key="1">
    <source>
        <dbReference type="ARBA" id="ARBA00022553"/>
    </source>
</evidence>
<dbReference type="GO" id="GO:0003677">
    <property type="term" value="F:DNA binding"/>
    <property type="evidence" value="ECO:0007669"/>
    <property type="project" value="UniProtKB-KW"/>
</dbReference>
<dbReference type="PANTHER" id="PTHR43214:SF24">
    <property type="entry name" value="TRANSCRIPTIONAL REGULATORY PROTEIN NARL-RELATED"/>
    <property type="match status" value="1"/>
</dbReference>
<dbReference type="InterPro" id="IPR011006">
    <property type="entry name" value="CheY-like_superfamily"/>
</dbReference>
<dbReference type="PROSITE" id="PS50043">
    <property type="entry name" value="HTH_LUXR_2"/>
    <property type="match status" value="1"/>
</dbReference>
<keyword evidence="1 5" id="KW-0597">Phosphoprotein</keyword>
<sequence>MSLSEPNDRAAPGAPRRVRGGWSPEPRRATEVEVLLVDAHPAFRDGLRVALESAGIARVVGETCDGTSAVHLAAAVRPDVVLIDVTLDGGSGIDATRRMTSQPHAPRVLVISAVYDDDVVIGALRAGAKGFIDKAVSRDELLHGIHLVVHGGAAFSPKVADRLPAYFSALQEVPGRVAFPELTDRETQILELLASGYDNRSISRRLVLAEKTIRNHITRIFTKLDAPDRMTAALRARNAGIGLERVS</sequence>
<feature type="modified residue" description="4-aspartylphosphate" evidence="5">
    <location>
        <position position="84"/>
    </location>
</feature>
<dbReference type="SMART" id="SM00421">
    <property type="entry name" value="HTH_LUXR"/>
    <property type="match status" value="1"/>
</dbReference>
<keyword evidence="2" id="KW-0805">Transcription regulation</keyword>
<dbReference type="EMBL" id="JAMZEB010000002">
    <property type="protein sequence ID" value="MCP2358425.1"/>
    <property type="molecule type" value="Genomic_DNA"/>
</dbReference>
<keyword evidence="4" id="KW-0804">Transcription</keyword>
<dbReference type="Pfam" id="PF00072">
    <property type="entry name" value="Response_reg"/>
    <property type="match status" value="1"/>
</dbReference>
<feature type="domain" description="Response regulatory" evidence="8">
    <location>
        <begin position="33"/>
        <end position="149"/>
    </location>
</feature>
<evidence type="ECO:0000256" key="6">
    <source>
        <dbReference type="SAM" id="MobiDB-lite"/>
    </source>
</evidence>
<evidence type="ECO:0000259" key="8">
    <source>
        <dbReference type="PROSITE" id="PS50110"/>
    </source>
</evidence>
<dbReference type="SUPFAM" id="SSF52172">
    <property type="entry name" value="CheY-like"/>
    <property type="match status" value="1"/>
</dbReference>
<gene>
    <name evidence="9" type="ORF">HD597_005445</name>
</gene>
<comment type="caution">
    <text evidence="9">The sequence shown here is derived from an EMBL/GenBank/DDBJ whole genome shotgun (WGS) entry which is preliminary data.</text>
</comment>
<dbReference type="CDD" id="cd17535">
    <property type="entry name" value="REC_NarL-like"/>
    <property type="match status" value="1"/>
</dbReference>
<dbReference type="InterPro" id="IPR058245">
    <property type="entry name" value="NreC/VraR/RcsB-like_REC"/>
</dbReference>
<accession>A0A9X2GIH2</accession>
<feature type="domain" description="HTH luxR-type" evidence="7">
    <location>
        <begin position="175"/>
        <end position="240"/>
    </location>
</feature>
<protein>
    <submittedName>
        <fullName evidence="9">DNA-binding NarL/FixJ family response regulator</fullName>
    </submittedName>
</protein>
<evidence type="ECO:0000256" key="4">
    <source>
        <dbReference type="ARBA" id="ARBA00023163"/>
    </source>
</evidence>
<evidence type="ECO:0000313" key="10">
    <source>
        <dbReference type="Proteomes" id="UP001139648"/>
    </source>
</evidence>
<dbReference type="InterPro" id="IPR039420">
    <property type="entry name" value="WalR-like"/>
</dbReference>
<reference evidence="9" key="1">
    <citation type="submission" date="2022-06" db="EMBL/GenBank/DDBJ databases">
        <title>Sequencing the genomes of 1000 actinobacteria strains.</title>
        <authorList>
            <person name="Klenk H.-P."/>
        </authorList>
    </citation>
    <scope>NUCLEOTIDE SEQUENCE</scope>
    <source>
        <strain evidence="9">DSM 46694</strain>
    </source>
</reference>
<dbReference type="PROSITE" id="PS50110">
    <property type="entry name" value="RESPONSE_REGULATORY"/>
    <property type="match status" value="1"/>
</dbReference>
<evidence type="ECO:0000256" key="5">
    <source>
        <dbReference type="PROSITE-ProRule" id="PRU00169"/>
    </source>
</evidence>
<evidence type="ECO:0000256" key="2">
    <source>
        <dbReference type="ARBA" id="ARBA00023015"/>
    </source>
</evidence>
<dbReference type="RefSeq" id="WP_253745549.1">
    <property type="nucleotide sequence ID" value="NZ_BAABKA010000054.1"/>
</dbReference>
<dbReference type="AlphaFoldDB" id="A0A9X2GIH2"/>
<dbReference type="InterPro" id="IPR016032">
    <property type="entry name" value="Sig_transdc_resp-reg_C-effctor"/>
</dbReference>
<feature type="region of interest" description="Disordered" evidence="6">
    <location>
        <begin position="1"/>
        <end position="25"/>
    </location>
</feature>
<dbReference type="Gene3D" id="3.40.50.2300">
    <property type="match status" value="1"/>
</dbReference>
<dbReference type="InterPro" id="IPR001789">
    <property type="entry name" value="Sig_transdc_resp-reg_receiver"/>
</dbReference>
<organism evidence="9 10">
    <name type="scientific">Nonomuraea thailandensis</name>
    <dbReference type="NCBI Taxonomy" id="1188745"/>
    <lineage>
        <taxon>Bacteria</taxon>
        <taxon>Bacillati</taxon>
        <taxon>Actinomycetota</taxon>
        <taxon>Actinomycetes</taxon>
        <taxon>Streptosporangiales</taxon>
        <taxon>Streptosporangiaceae</taxon>
        <taxon>Nonomuraea</taxon>
    </lineage>
</organism>
<dbReference type="PROSITE" id="PS00622">
    <property type="entry name" value="HTH_LUXR_1"/>
    <property type="match status" value="1"/>
</dbReference>
<evidence type="ECO:0000256" key="3">
    <source>
        <dbReference type="ARBA" id="ARBA00023125"/>
    </source>
</evidence>